<gene>
    <name evidence="1" type="ORF">DFR60_104247</name>
</gene>
<keyword evidence="2" id="KW-1185">Reference proteome</keyword>
<proteinExistence type="predicted"/>
<comment type="caution">
    <text evidence="1">The sequence shown here is derived from an EMBL/GenBank/DDBJ whole genome shotgun (WGS) entry which is preliminary data.</text>
</comment>
<dbReference type="Pfam" id="PF10844">
    <property type="entry name" value="DUF2577"/>
    <property type="match status" value="1"/>
</dbReference>
<protein>
    <submittedName>
        <fullName evidence="1">Uncharacterized protein DUF2577</fullName>
    </submittedName>
</protein>
<dbReference type="GeneID" id="86061266"/>
<dbReference type="InterPro" id="IPR022555">
    <property type="entry name" value="DUF2577"/>
</dbReference>
<organism evidence="1 2">
    <name type="scientific">Hungatella effluvii</name>
    <dbReference type="NCBI Taxonomy" id="1096246"/>
    <lineage>
        <taxon>Bacteria</taxon>
        <taxon>Bacillati</taxon>
        <taxon>Bacillota</taxon>
        <taxon>Clostridia</taxon>
        <taxon>Lachnospirales</taxon>
        <taxon>Lachnospiraceae</taxon>
        <taxon>Hungatella</taxon>
    </lineage>
</organism>
<dbReference type="EMBL" id="QJKD01000004">
    <property type="protein sequence ID" value="PXX54421.1"/>
    <property type="molecule type" value="Genomic_DNA"/>
</dbReference>
<sequence length="108" mass="11818">MADAEWIDNMRKIVLQAVEAGAPCDIVSGTVTKTAPLEIRWGTNTFLAASQLIVPQYLTDHVQRMDIPGIGEVNVSIKNGLKAGDEVLLIQKRGGQRYLVADRWQKGG</sequence>
<dbReference type="Proteomes" id="UP000248057">
    <property type="component" value="Unassembled WGS sequence"/>
</dbReference>
<evidence type="ECO:0000313" key="2">
    <source>
        <dbReference type="Proteomes" id="UP000248057"/>
    </source>
</evidence>
<accession>A0A2V3Y709</accession>
<dbReference type="RefSeq" id="WP_110322740.1">
    <property type="nucleotide sequence ID" value="NZ_JAQETU010000015.1"/>
</dbReference>
<evidence type="ECO:0000313" key="1">
    <source>
        <dbReference type="EMBL" id="PXX54421.1"/>
    </source>
</evidence>
<dbReference type="AlphaFoldDB" id="A0A2V3Y709"/>
<name>A0A2V3Y709_9FIRM</name>
<reference evidence="1 2" key="1">
    <citation type="submission" date="2018-05" db="EMBL/GenBank/DDBJ databases">
        <title>Genomic Encyclopedia of Type Strains, Phase IV (KMG-IV): sequencing the most valuable type-strain genomes for metagenomic binning, comparative biology and taxonomic classification.</title>
        <authorList>
            <person name="Goeker M."/>
        </authorList>
    </citation>
    <scope>NUCLEOTIDE SEQUENCE [LARGE SCALE GENOMIC DNA]</scope>
    <source>
        <strain evidence="1 2">DSM 24995</strain>
    </source>
</reference>